<evidence type="ECO:0000256" key="4">
    <source>
        <dbReference type="ARBA" id="ARBA00022845"/>
    </source>
</evidence>
<dbReference type="PROSITE" id="PS50303">
    <property type="entry name" value="PUM_HD"/>
    <property type="match status" value="1"/>
</dbReference>
<protein>
    <recommendedName>
        <fullName evidence="9">PUM-HD domain-containing protein</fullName>
    </recommendedName>
</protein>
<keyword evidence="2" id="KW-0963">Cytoplasm</keyword>
<feature type="region of interest" description="Disordered" evidence="8">
    <location>
        <begin position="417"/>
        <end position="471"/>
    </location>
</feature>
<accession>A0AAW1VZK4</accession>
<dbReference type="PROSITE" id="PS50302">
    <property type="entry name" value="PUM"/>
    <property type="match status" value="8"/>
</dbReference>
<name>A0AAW1VZK4_RUBAR</name>
<dbReference type="SUPFAM" id="SSF48371">
    <property type="entry name" value="ARM repeat"/>
    <property type="match status" value="1"/>
</dbReference>
<dbReference type="AlphaFoldDB" id="A0AAW1VZK4"/>
<evidence type="ECO:0000256" key="3">
    <source>
        <dbReference type="ARBA" id="ARBA00022737"/>
    </source>
</evidence>
<dbReference type="InterPro" id="IPR016024">
    <property type="entry name" value="ARM-type_fold"/>
</dbReference>
<dbReference type="Proteomes" id="UP001457282">
    <property type="component" value="Unassembled WGS sequence"/>
</dbReference>
<dbReference type="Pfam" id="PF00806">
    <property type="entry name" value="PUF"/>
    <property type="match status" value="8"/>
</dbReference>
<dbReference type="Pfam" id="PF07990">
    <property type="entry name" value="NABP"/>
    <property type="match status" value="1"/>
</dbReference>
<keyword evidence="5" id="KW-0694">RNA-binding</keyword>
<feature type="repeat" description="Pumilio" evidence="7">
    <location>
        <begin position="834"/>
        <end position="870"/>
    </location>
</feature>
<comment type="subcellular location">
    <subcellularLocation>
        <location evidence="1">Cytoplasm</location>
    </subcellularLocation>
</comment>
<organism evidence="10 11">
    <name type="scientific">Rubus argutus</name>
    <name type="common">Southern blackberry</name>
    <dbReference type="NCBI Taxonomy" id="59490"/>
    <lineage>
        <taxon>Eukaryota</taxon>
        <taxon>Viridiplantae</taxon>
        <taxon>Streptophyta</taxon>
        <taxon>Embryophyta</taxon>
        <taxon>Tracheophyta</taxon>
        <taxon>Spermatophyta</taxon>
        <taxon>Magnoliopsida</taxon>
        <taxon>eudicotyledons</taxon>
        <taxon>Gunneridae</taxon>
        <taxon>Pentapetalae</taxon>
        <taxon>rosids</taxon>
        <taxon>fabids</taxon>
        <taxon>Rosales</taxon>
        <taxon>Rosaceae</taxon>
        <taxon>Rosoideae</taxon>
        <taxon>Rosoideae incertae sedis</taxon>
        <taxon>Rubus</taxon>
    </lineage>
</organism>
<feature type="domain" description="PUM-HD" evidence="9">
    <location>
        <begin position="670"/>
        <end position="1010"/>
    </location>
</feature>
<evidence type="ECO:0000256" key="7">
    <source>
        <dbReference type="PROSITE-ProRule" id="PRU00317"/>
    </source>
</evidence>
<dbReference type="FunFam" id="1.25.10.10:FF:000004">
    <property type="entry name" value="Pumilio homolog 1 isoform 2"/>
    <property type="match status" value="1"/>
</dbReference>
<feature type="compositionally biased region" description="Low complexity" evidence="8">
    <location>
        <begin position="450"/>
        <end position="464"/>
    </location>
</feature>
<dbReference type="InterPro" id="IPR011989">
    <property type="entry name" value="ARM-like"/>
</dbReference>
<feature type="repeat" description="Pumilio" evidence="7">
    <location>
        <begin position="726"/>
        <end position="761"/>
    </location>
</feature>
<evidence type="ECO:0000256" key="1">
    <source>
        <dbReference type="ARBA" id="ARBA00004496"/>
    </source>
</evidence>
<reference evidence="10 11" key="1">
    <citation type="journal article" date="2023" name="G3 (Bethesda)">
        <title>A chromosome-length genome assembly and annotation of blackberry (Rubus argutus, cv. 'Hillquist').</title>
        <authorList>
            <person name="Bruna T."/>
            <person name="Aryal R."/>
            <person name="Dudchenko O."/>
            <person name="Sargent D.J."/>
            <person name="Mead D."/>
            <person name="Buti M."/>
            <person name="Cavallini A."/>
            <person name="Hytonen T."/>
            <person name="Andres J."/>
            <person name="Pham M."/>
            <person name="Weisz D."/>
            <person name="Mascagni F."/>
            <person name="Usai G."/>
            <person name="Natali L."/>
            <person name="Bassil N."/>
            <person name="Fernandez G.E."/>
            <person name="Lomsadze A."/>
            <person name="Armour M."/>
            <person name="Olukolu B."/>
            <person name="Poorten T."/>
            <person name="Britton C."/>
            <person name="Davik J."/>
            <person name="Ashrafi H."/>
            <person name="Aiden E.L."/>
            <person name="Borodovsky M."/>
            <person name="Worthington M."/>
        </authorList>
    </citation>
    <scope>NUCLEOTIDE SEQUENCE [LARGE SCALE GENOMIC DNA]</scope>
    <source>
        <strain evidence="10">PI 553951</strain>
    </source>
</reference>
<feature type="repeat" description="Pumilio" evidence="7">
    <location>
        <begin position="943"/>
        <end position="984"/>
    </location>
</feature>
<evidence type="ECO:0000313" key="10">
    <source>
        <dbReference type="EMBL" id="KAK9913201.1"/>
    </source>
</evidence>
<proteinExistence type="predicted"/>
<keyword evidence="4" id="KW-0810">Translation regulation</keyword>
<feature type="repeat" description="Pumilio" evidence="7">
    <location>
        <begin position="690"/>
        <end position="725"/>
    </location>
</feature>
<dbReference type="PANTHER" id="PTHR12537">
    <property type="entry name" value="RNA BINDING PROTEIN PUMILIO-RELATED"/>
    <property type="match status" value="1"/>
</dbReference>
<dbReference type="GO" id="GO:0006417">
    <property type="term" value="P:regulation of translation"/>
    <property type="evidence" value="ECO:0007669"/>
    <property type="project" value="UniProtKB-KW"/>
</dbReference>
<dbReference type="EMBL" id="JBEDUW010000007">
    <property type="protein sequence ID" value="KAK9913201.1"/>
    <property type="molecule type" value="Genomic_DNA"/>
</dbReference>
<gene>
    <name evidence="10" type="ORF">M0R45_037024</name>
</gene>
<dbReference type="PANTHER" id="PTHR12537:SF12">
    <property type="entry name" value="MATERNAL PROTEIN PUMILIO"/>
    <property type="match status" value="1"/>
</dbReference>
<evidence type="ECO:0000313" key="11">
    <source>
        <dbReference type="Proteomes" id="UP001457282"/>
    </source>
</evidence>
<evidence type="ECO:0000256" key="6">
    <source>
        <dbReference type="ARBA" id="ARBA00055193"/>
    </source>
</evidence>
<feature type="repeat" description="Pumilio" evidence="7">
    <location>
        <begin position="871"/>
        <end position="906"/>
    </location>
</feature>
<dbReference type="SMART" id="SM00025">
    <property type="entry name" value="Pumilio"/>
    <property type="match status" value="8"/>
</dbReference>
<evidence type="ECO:0000256" key="8">
    <source>
        <dbReference type="SAM" id="MobiDB-lite"/>
    </source>
</evidence>
<feature type="repeat" description="Pumilio" evidence="7">
    <location>
        <begin position="762"/>
        <end position="797"/>
    </location>
</feature>
<sequence>MASGGKIDMLSTLDNNVQGSNGNLEDALQSELELILREQRNQRAIHRDRDLNMYRSGSAPPTVEGSLSAVGSLFRNSDFRDRDMSSRVSGNNGNLSEDEIRSHPAYLSYYYSHDNINPRLPPPLLSREDWRVAQRFQGGPSFEGIGDLRKKNLVGDGDLSLFSMQLGISAHKAENDLMQLRNANGGNTPKQTSFEWLDRGSNSLAGFSTTGLGARRKSFADILQEGIDQPASLSGPLSRPLSRNAFGNVMDSTGMPDPHPLGLCNGVDSAEGLHRGAAPRGLVGVHSHGTTVSHSFASAGAPSMSRSRTPEPQLFGRSQSFGLPPVGSRVFPIEKQNVSGADIQNDNSPGMTELANMTASLSRLSLSKVRSADEDSRLQSQLRLDLDNQRDFLFNTPNGQNQRLQQQLMEKSNAENLPFPTNYAHLADKNGIPTNRNAPNGHATFPRRTSSPSLYSKGSSSGFGTLEGSNAPYQDANTTGLDFDGHVAGAYPVNQKLNNHLDAAGYTGSGDGQSLNRLGNKVGPGLHSSFVDPSYIQLLQRTDYATRALASPSGYSLSKNNFGTLPGDLEGLQKAYLEALLAQRKQQYELSLLGKSGGFNHGYFGNPSYGLGMTYPGISMANSVLPSVGSGSSMFQHDKISRFNSMMRSSMGGSVSAWHSEIGNDLEGRHASSLLDEFKNNKNRSFELADIVDHVVEFSTDQYGSRFIQQKLETATVEEKMKIFPEIIPHARNLMTDVFGNYVIQKFFEHGTESQRNELTSQLTGHVLPLSLQMYGCRVIQKALEVVDVDQQAQMVSELDGSVMKCVRDQNGNHVVQKCIECVPQAQIQFIISSFYGQVVTLSTHPYGCRVIQRVLEHCDDSKTQETIMDEIMQSVCILAQDQYGNYVIQHVLEYGKPHERSAIIHKLAGQIVKMSQQKFASNVVEKCLTFGSPEERQFLVKEMLGSTDENEPLQAMMKDPFGNYVVQKVLETCDDQSLELIVSRIKVHLTALKKYTYGKHIVSRVEKLIATGERRIGLSSSVSSP</sequence>
<dbReference type="InterPro" id="IPR012940">
    <property type="entry name" value="NABP"/>
</dbReference>
<dbReference type="Gene3D" id="1.25.10.10">
    <property type="entry name" value="Leucine-rich Repeat Variant"/>
    <property type="match status" value="1"/>
</dbReference>
<feature type="repeat" description="Pumilio" evidence="7">
    <location>
        <begin position="907"/>
        <end position="942"/>
    </location>
</feature>
<dbReference type="InterPro" id="IPR001313">
    <property type="entry name" value="Pumilio_RNA-bd_rpt"/>
</dbReference>
<dbReference type="InterPro" id="IPR033133">
    <property type="entry name" value="PUM-HD"/>
</dbReference>
<dbReference type="GO" id="GO:0005737">
    <property type="term" value="C:cytoplasm"/>
    <property type="evidence" value="ECO:0007669"/>
    <property type="project" value="UniProtKB-SubCell"/>
</dbReference>
<evidence type="ECO:0000256" key="2">
    <source>
        <dbReference type="ARBA" id="ARBA00022490"/>
    </source>
</evidence>
<dbReference type="InterPro" id="IPR033712">
    <property type="entry name" value="Pumilio_RNA-bd"/>
</dbReference>
<dbReference type="GO" id="GO:0003729">
    <property type="term" value="F:mRNA binding"/>
    <property type="evidence" value="ECO:0007669"/>
    <property type="project" value="TreeGrafter"/>
</dbReference>
<keyword evidence="11" id="KW-1185">Reference proteome</keyword>
<comment type="function">
    <text evidence="6">Sequence-specific RNA-binding protein that regulates translation and mRNA stability by binding the 3'-UTR of target mRNAs. Binds the APUM-binding elements (APBEs) in the 3'-UTR mRNA sequence of CLV1, PNH, WUS and FAS2.</text>
</comment>
<keyword evidence="3" id="KW-0677">Repeat</keyword>
<dbReference type="CDD" id="cd07920">
    <property type="entry name" value="Pumilio"/>
    <property type="match status" value="1"/>
</dbReference>
<comment type="caution">
    <text evidence="10">The sequence shown here is derived from an EMBL/GenBank/DDBJ whole genome shotgun (WGS) entry which is preliminary data.</text>
</comment>
<evidence type="ECO:0000256" key="5">
    <source>
        <dbReference type="ARBA" id="ARBA00022884"/>
    </source>
</evidence>
<evidence type="ECO:0000259" key="9">
    <source>
        <dbReference type="PROSITE" id="PS50303"/>
    </source>
</evidence>
<feature type="repeat" description="Pumilio" evidence="7">
    <location>
        <begin position="798"/>
        <end position="833"/>
    </location>
</feature>